<reference evidence="2" key="2">
    <citation type="submission" date="2016-06" db="EMBL/GenBank/DDBJ databases">
        <title>The genome of a short-lived fish provides insights into sex chromosome evolution and the genetic control of aging.</title>
        <authorList>
            <person name="Reichwald K."/>
            <person name="Felder M."/>
            <person name="Petzold A."/>
            <person name="Koch P."/>
            <person name="Groth M."/>
            <person name="Platzer M."/>
        </authorList>
    </citation>
    <scope>NUCLEOTIDE SEQUENCE</scope>
    <source>
        <tissue evidence="2">Brain</tissue>
    </source>
</reference>
<feature type="region of interest" description="Disordered" evidence="1">
    <location>
        <begin position="45"/>
        <end position="71"/>
    </location>
</feature>
<evidence type="ECO:0000256" key="1">
    <source>
        <dbReference type="SAM" id="MobiDB-lite"/>
    </source>
</evidence>
<feature type="non-terminal residue" evidence="2">
    <location>
        <position position="1"/>
    </location>
</feature>
<dbReference type="EMBL" id="HADZ01014912">
    <property type="protein sequence ID" value="SBP78853.1"/>
    <property type="molecule type" value="Transcribed_RNA"/>
</dbReference>
<sequence>AARASQRHWWTTDHATEKGGGGAASQVDSGAGFLETARKMNCLMESEAEDRRLKREERGETRGEDSTAGIQPCFLGCAA</sequence>
<gene>
    <name evidence="2" type="primary">Nfu_g_1_005652</name>
</gene>
<feature type="region of interest" description="Disordered" evidence="1">
    <location>
        <begin position="1"/>
        <end position="28"/>
    </location>
</feature>
<feature type="non-terminal residue" evidence="2">
    <location>
        <position position="79"/>
    </location>
</feature>
<dbReference type="AlphaFoldDB" id="A0A1A8CIH4"/>
<name>A0A1A8CIH4_NOTKA</name>
<accession>A0A1A8CIH4</accession>
<feature type="compositionally biased region" description="Basic and acidic residues" evidence="1">
    <location>
        <begin position="49"/>
        <end position="65"/>
    </location>
</feature>
<organism evidence="2">
    <name type="scientific">Nothobranchius kadleci</name>
    <name type="common">African annual killifish</name>
    <dbReference type="NCBI Taxonomy" id="1051664"/>
    <lineage>
        <taxon>Eukaryota</taxon>
        <taxon>Metazoa</taxon>
        <taxon>Chordata</taxon>
        <taxon>Craniata</taxon>
        <taxon>Vertebrata</taxon>
        <taxon>Euteleostomi</taxon>
        <taxon>Actinopterygii</taxon>
        <taxon>Neopterygii</taxon>
        <taxon>Teleostei</taxon>
        <taxon>Neoteleostei</taxon>
        <taxon>Acanthomorphata</taxon>
        <taxon>Ovalentaria</taxon>
        <taxon>Atherinomorphae</taxon>
        <taxon>Cyprinodontiformes</taxon>
        <taxon>Nothobranchiidae</taxon>
        <taxon>Nothobranchius</taxon>
    </lineage>
</organism>
<proteinExistence type="predicted"/>
<evidence type="ECO:0000313" key="2">
    <source>
        <dbReference type="EMBL" id="SBP78853.1"/>
    </source>
</evidence>
<protein>
    <submittedName>
        <fullName evidence="2">Uncharacterized protein</fullName>
    </submittedName>
</protein>
<reference evidence="2" key="1">
    <citation type="submission" date="2016-05" db="EMBL/GenBank/DDBJ databases">
        <authorList>
            <person name="Lavstsen T."/>
            <person name="Jespersen J.S."/>
        </authorList>
    </citation>
    <scope>NUCLEOTIDE SEQUENCE</scope>
    <source>
        <tissue evidence="2">Brain</tissue>
    </source>
</reference>